<evidence type="ECO:0000256" key="1">
    <source>
        <dbReference type="SAM" id="MobiDB-lite"/>
    </source>
</evidence>
<dbReference type="EMBL" id="VMNW02000082">
    <property type="protein sequence ID" value="KAA9152903.1"/>
    <property type="molecule type" value="Genomic_DNA"/>
</dbReference>
<dbReference type="OrthoDB" id="95751at2"/>
<name>A0A5N0UT57_9PSEU</name>
<organism evidence="2 3">
    <name type="scientific">Amycolatopsis acidicola</name>
    <dbReference type="NCBI Taxonomy" id="2596893"/>
    <lineage>
        <taxon>Bacteria</taxon>
        <taxon>Bacillati</taxon>
        <taxon>Actinomycetota</taxon>
        <taxon>Actinomycetes</taxon>
        <taxon>Pseudonocardiales</taxon>
        <taxon>Pseudonocardiaceae</taxon>
        <taxon>Amycolatopsis</taxon>
    </lineage>
</organism>
<protein>
    <submittedName>
        <fullName evidence="2">DUF2695 domain-containing protein</fullName>
    </submittedName>
</protein>
<comment type="caution">
    <text evidence="2">The sequence shown here is derived from an EMBL/GenBank/DDBJ whole genome shotgun (WGS) entry which is preliminary data.</text>
</comment>
<gene>
    <name evidence="2" type="ORF">FPZ12_035925</name>
</gene>
<evidence type="ECO:0000313" key="3">
    <source>
        <dbReference type="Proteomes" id="UP000319769"/>
    </source>
</evidence>
<sequence length="116" mass="12846">MRNVVAVEAHVAGLHEQWSAPRPRECLTCYVGRMLADFGCDNTLRWVGRWREHNAPRATALERRLAGRGARCDCEVALKLYPDEIQGADPPVPCAGVSRRGSTKPCGLRRRPPSPA</sequence>
<dbReference type="InterPro" id="IPR024248">
    <property type="entry name" value="DUF2695"/>
</dbReference>
<dbReference type="AlphaFoldDB" id="A0A5N0UT57"/>
<dbReference type="RefSeq" id="WP_144756629.1">
    <property type="nucleotide sequence ID" value="NZ_VMNW02000082.1"/>
</dbReference>
<feature type="region of interest" description="Disordered" evidence="1">
    <location>
        <begin position="86"/>
        <end position="116"/>
    </location>
</feature>
<accession>A0A5N0UT57</accession>
<reference evidence="2" key="1">
    <citation type="submission" date="2019-09" db="EMBL/GenBank/DDBJ databases">
        <authorList>
            <person name="Teo W.F.A."/>
            <person name="Duangmal K."/>
        </authorList>
    </citation>
    <scope>NUCLEOTIDE SEQUENCE [LARGE SCALE GENOMIC DNA]</scope>
    <source>
        <strain evidence="2">K81G1</strain>
    </source>
</reference>
<proteinExistence type="predicted"/>
<feature type="compositionally biased region" description="Basic residues" evidence="1">
    <location>
        <begin position="107"/>
        <end position="116"/>
    </location>
</feature>
<evidence type="ECO:0000313" key="2">
    <source>
        <dbReference type="EMBL" id="KAA9152903.1"/>
    </source>
</evidence>
<dbReference type="Pfam" id="PF10905">
    <property type="entry name" value="DUF2695"/>
    <property type="match status" value="1"/>
</dbReference>
<keyword evidence="3" id="KW-1185">Reference proteome</keyword>
<dbReference type="Proteomes" id="UP000319769">
    <property type="component" value="Unassembled WGS sequence"/>
</dbReference>